<dbReference type="AlphaFoldDB" id="A0A6C0J5G9"/>
<name>A0A6C0J5G9_9ZZZZ</name>
<organism evidence="1">
    <name type="scientific">viral metagenome</name>
    <dbReference type="NCBI Taxonomy" id="1070528"/>
    <lineage>
        <taxon>unclassified sequences</taxon>
        <taxon>metagenomes</taxon>
        <taxon>organismal metagenomes</taxon>
    </lineage>
</organism>
<accession>A0A6C0J5G9</accession>
<proteinExistence type="predicted"/>
<evidence type="ECO:0000313" key="1">
    <source>
        <dbReference type="EMBL" id="QHU00110.1"/>
    </source>
</evidence>
<sequence length="137" mass="15978">MNNNINKNLLNCFKPTQNNPFMNYLNLGTPTNKTEACNVSKKKIEKTFYEGSMLTPHELRIKDNFIEQYETKTVTTVVNDQSAYAKFLFPNTARCRDDGYLCKINNDVSSRNDRSVIISDNYRPKYLDIYGVYESYK</sequence>
<dbReference type="EMBL" id="MN740323">
    <property type="protein sequence ID" value="QHU00110.1"/>
    <property type="molecule type" value="Genomic_DNA"/>
</dbReference>
<reference evidence="1" key="1">
    <citation type="journal article" date="2020" name="Nature">
        <title>Giant virus diversity and host interactions through global metagenomics.</title>
        <authorList>
            <person name="Schulz F."/>
            <person name="Roux S."/>
            <person name="Paez-Espino D."/>
            <person name="Jungbluth S."/>
            <person name="Walsh D.A."/>
            <person name="Denef V.J."/>
            <person name="McMahon K.D."/>
            <person name="Konstantinidis K.T."/>
            <person name="Eloe-Fadrosh E.A."/>
            <person name="Kyrpides N.C."/>
            <person name="Woyke T."/>
        </authorList>
    </citation>
    <scope>NUCLEOTIDE SEQUENCE</scope>
    <source>
        <strain evidence="1">GVMAG-M-3300025860-12</strain>
    </source>
</reference>
<protein>
    <submittedName>
        <fullName evidence="1">Uncharacterized protein</fullName>
    </submittedName>
</protein>